<organism evidence="2 3">
    <name type="scientific">Sporothrix brasiliensis 5110</name>
    <dbReference type="NCBI Taxonomy" id="1398154"/>
    <lineage>
        <taxon>Eukaryota</taxon>
        <taxon>Fungi</taxon>
        <taxon>Dikarya</taxon>
        <taxon>Ascomycota</taxon>
        <taxon>Pezizomycotina</taxon>
        <taxon>Sordariomycetes</taxon>
        <taxon>Sordariomycetidae</taxon>
        <taxon>Ophiostomatales</taxon>
        <taxon>Ophiostomataceae</taxon>
        <taxon>Sporothrix</taxon>
    </lineage>
</organism>
<dbReference type="SUPFAM" id="SSF54909">
    <property type="entry name" value="Dimeric alpha+beta barrel"/>
    <property type="match status" value="1"/>
</dbReference>
<keyword evidence="3" id="KW-1185">Reference proteome</keyword>
<dbReference type="VEuPathDB" id="FungiDB:SPBR_03220"/>
<dbReference type="PANTHER" id="PTHR36986:SF1">
    <property type="entry name" value="UPF0643 PROTEIN PB2B2.08"/>
    <property type="match status" value="1"/>
</dbReference>
<comment type="caution">
    <text evidence="2">The sequence shown here is derived from an EMBL/GenBank/DDBJ whole genome shotgun (WGS) entry which is preliminary data.</text>
</comment>
<dbReference type="OrthoDB" id="2140489at2759"/>
<name>A0A0C2J0G5_9PEZI</name>
<dbReference type="EMBL" id="AWTV01000006">
    <property type="protein sequence ID" value="KIH92490.1"/>
    <property type="molecule type" value="Genomic_DNA"/>
</dbReference>
<dbReference type="GeneID" id="63676444"/>
<dbReference type="AlphaFoldDB" id="A0A0C2J0G5"/>
<evidence type="ECO:0000313" key="2">
    <source>
        <dbReference type="EMBL" id="KIH92490.1"/>
    </source>
</evidence>
<evidence type="ECO:0000313" key="3">
    <source>
        <dbReference type="Proteomes" id="UP000031575"/>
    </source>
</evidence>
<dbReference type="RefSeq" id="XP_040620500.1">
    <property type="nucleotide sequence ID" value="XM_040761523.1"/>
</dbReference>
<dbReference type="HOGENOM" id="CLU_068116_0_0_1"/>
<dbReference type="PANTHER" id="PTHR36986">
    <property type="entry name" value="UPF0643 PROTEIN PB2B2.08"/>
    <property type="match status" value="1"/>
</dbReference>
<evidence type="ECO:0000256" key="1">
    <source>
        <dbReference type="SAM" id="MobiDB-lite"/>
    </source>
</evidence>
<dbReference type="InterPro" id="IPR011008">
    <property type="entry name" value="Dimeric_a/b-barrel"/>
</dbReference>
<gene>
    <name evidence="2" type="ORF">SPBR_03220</name>
</gene>
<accession>A0A0C2J0G5</accession>
<dbReference type="Proteomes" id="UP000031575">
    <property type="component" value="Unassembled WGS sequence"/>
</dbReference>
<feature type="compositionally biased region" description="Pro residues" evidence="1">
    <location>
        <begin position="35"/>
        <end position="45"/>
    </location>
</feature>
<reference evidence="2 3" key="1">
    <citation type="journal article" date="2014" name="BMC Genomics">
        <title>Comparative genomics of the major fungal agents of human and animal Sporotrichosis: Sporothrix schenckii and Sporothrix brasiliensis.</title>
        <authorList>
            <person name="Teixeira M.M."/>
            <person name="de Almeida L.G."/>
            <person name="Kubitschek-Barreira P."/>
            <person name="Alves F.L."/>
            <person name="Kioshima E.S."/>
            <person name="Abadio A.K."/>
            <person name="Fernandes L."/>
            <person name="Derengowski L.S."/>
            <person name="Ferreira K.S."/>
            <person name="Souza R.C."/>
            <person name="Ruiz J.C."/>
            <person name="de Andrade N.C."/>
            <person name="Paes H.C."/>
            <person name="Nicola A.M."/>
            <person name="Albuquerque P."/>
            <person name="Gerber A.L."/>
            <person name="Martins V.P."/>
            <person name="Peconick L.D."/>
            <person name="Neto A.V."/>
            <person name="Chaucanez C.B."/>
            <person name="Silva P.A."/>
            <person name="Cunha O.L."/>
            <person name="de Oliveira F.F."/>
            <person name="dos Santos T.C."/>
            <person name="Barros A.L."/>
            <person name="Soares M.A."/>
            <person name="de Oliveira L.M."/>
            <person name="Marini M.M."/>
            <person name="Villalobos-Duno H."/>
            <person name="Cunha M.M."/>
            <person name="de Hoog S."/>
            <person name="da Silveira J.F."/>
            <person name="Henrissat B."/>
            <person name="Nino-Vega G.A."/>
            <person name="Cisalpino P.S."/>
            <person name="Mora-Montes H.M."/>
            <person name="Almeida S.R."/>
            <person name="Stajich J.E."/>
            <person name="Lopes-Bezerra L.M."/>
            <person name="Vasconcelos A.T."/>
            <person name="Felipe M.S."/>
        </authorList>
    </citation>
    <scope>NUCLEOTIDE SEQUENCE [LARGE SCALE GENOMIC DNA]</scope>
    <source>
        <strain evidence="2 3">5110</strain>
    </source>
</reference>
<proteinExistence type="predicted"/>
<protein>
    <submittedName>
        <fullName evidence="2">Uncharacterized protein</fullName>
    </submittedName>
</protein>
<sequence>MAATVASRQAIVPTLVDNNEKAAAALVQALETEPTPSPSPSPSPSLAPVETDSSRFITFSPYPDHLLDLETLDPQTALLARALSVFDKTRDDYATAPYVQSFNFSVVIDELRRLRASTTSSATPWEKRDYFVVAFRSQIPPTTNYGDLSSLDKAAHREATDSGGLLRYWFHLPDADGRNLATCLWRSPADAHKAGHGAQHRKASSSVRSLYREWRIERYRLVIDDDIKSWEVIEWRD</sequence>
<feature type="region of interest" description="Disordered" evidence="1">
    <location>
        <begin position="31"/>
        <end position="50"/>
    </location>
</feature>